<evidence type="ECO:0000313" key="3">
    <source>
        <dbReference type="EMBL" id="OKS86503.1"/>
    </source>
</evidence>
<feature type="region of interest" description="Disordered" evidence="1">
    <location>
        <begin position="382"/>
        <end position="407"/>
    </location>
</feature>
<dbReference type="Pfam" id="PF13699">
    <property type="entry name" value="eCIS_core"/>
    <property type="match status" value="1"/>
</dbReference>
<dbReference type="AlphaFoldDB" id="A0A1Q5ZXM1"/>
<dbReference type="STRING" id="1302689.RG47T_1959"/>
<comment type="caution">
    <text evidence="3">The sequence shown here is derived from an EMBL/GenBank/DDBJ whole genome shotgun (WGS) entry which is preliminary data.</text>
</comment>
<dbReference type="OrthoDB" id="292792at2"/>
<evidence type="ECO:0000313" key="4">
    <source>
        <dbReference type="Proteomes" id="UP000186720"/>
    </source>
</evidence>
<dbReference type="EMBL" id="MPPL01000001">
    <property type="protein sequence ID" value="OKS86503.1"/>
    <property type="molecule type" value="Genomic_DNA"/>
</dbReference>
<dbReference type="Proteomes" id="UP000186720">
    <property type="component" value="Unassembled WGS sequence"/>
</dbReference>
<sequence>MSAVPALQRLQAEEEPLQGKFVKQLQAEEEDLPLQGKFKPIQLASEQEEDLLQGKFVTQLQAEEEELPLQGKFILQKAAMPEEELPVQGRFKPFQLKSLDDGDVQLKQTPFQLKGNNTGMPDTLKSGLESMSGFDLSDVKVHHNSDKPAQLNAHAYAQGSEIHLAPGQEKHLPHEAWHVVQQRQGRVQPTMQMKQGVPVNDDPGLEKEADVMGAQALQMKSKSSTTNFSAFASSTVQRTTVKVSTPKDRKDFEDTEDLITGYLGERPTDLKGTELFAPTGGRMNIWGHMSDTAVGGFSHEDLATEMIANGYRSSAEIRLIGCNKQGDASLIGPKKLWNALFSQLSEIILAGRRPKVPMVYATMGPLYTGDDGVAEENKWFVTPKNSSEEDRLRESQSGDDDDDDDEDSYDREYLIIDTIIKEDEALKNMKRKDAETKIKKENLGGYTEKIEIAYTQHIKDQELSVENSVKAHYYKKQGKGPKYPSIFKKDPEHKGRWTWNDMAWTSYSGEKKAEEPAQLKVDSSPTATAVSNIVQLFDDKKETKHIGEDAGKWRLSFPWSTSQKRRDAVVKNILKEAFTLLSSNKVSLVSVTGATGSELLPRGKDLKDRTYTVRINEANPWGDGNAEFDSTEHRVRSIILHELIHVSSDQTYRLNESYDSNIRAYNVDNQYERLSSVNMNIAATRIEGIQTLVNADPAFNDDEKEYVNFRLNRAMEWDRELDTVLSELVYYFDLENIPATSPTSIAVTNYAEERYNIRSQREGPIAEKDRMLTEKVKKQIWNDTLFAVNGDPAYLMS</sequence>
<feature type="compositionally biased region" description="Acidic residues" evidence="1">
    <location>
        <begin position="397"/>
        <end position="407"/>
    </location>
</feature>
<accession>A0A1Q5ZXM1</accession>
<dbReference type="InterPro" id="IPR025295">
    <property type="entry name" value="eCIS_core_dom"/>
</dbReference>
<evidence type="ECO:0000256" key="1">
    <source>
        <dbReference type="SAM" id="MobiDB-lite"/>
    </source>
</evidence>
<evidence type="ECO:0000259" key="2">
    <source>
        <dbReference type="Pfam" id="PF13699"/>
    </source>
</evidence>
<gene>
    <name evidence="3" type="ORF">RG47T_1959</name>
</gene>
<protein>
    <recommendedName>
        <fullName evidence="2">eCIS core domain-containing protein</fullName>
    </recommendedName>
</protein>
<keyword evidence="4" id="KW-1185">Reference proteome</keyword>
<feature type="compositionally biased region" description="Basic and acidic residues" evidence="1">
    <location>
        <begin position="386"/>
        <end position="396"/>
    </location>
</feature>
<name>A0A1Q5ZXM1_9SPHI</name>
<reference evidence="3 4" key="1">
    <citation type="submission" date="2016-11" db="EMBL/GenBank/DDBJ databases">
        <title>Whole Genome Sequencing of Mucilaginibacter polytrichastri RG4-7(T) isolated from the moss sample.</title>
        <authorList>
            <person name="Li Y."/>
        </authorList>
    </citation>
    <scope>NUCLEOTIDE SEQUENCE [LARGE SCALE GENOMIC DNA]</scope>
    <source>
        <strain evidence="3 4">RG4-7</strain>
    </source>
</reference>
<organism evidence="3 4">
    <name type="scientific">Mucilaginibacter polytrichastri</name>
    <dbReference type="NCBI Taxonomy" id="1302689"/>
    <lineage>
        <taxon>Bacteria</taxon>
        <taxon>Pseudomonadati</taxon>
        <taxon>Bacteroidota</taxon>
        <taxon>Sphingobacteriia</taxon>
        <taxon>Sphingobacteriales</taxon>
        <taxon>Sphingobacteriaceae</taxon>
        <taxon>Mucilaginibacter</taxon>
    </lineage>
</organism>
<proteinExistence type="predicted"/>
<feature type="domain" description="eCIS core" evidence="2">
    <location>
        <begin position="120"/>
        <end position="185"/>
    </location>
</feature>